<reference evidence="3" key="1">
    <citation type="submission" date="2011-04" db="EMBL/GenBank/DDBJ databases">
        <title>The complete genome of Treponema brennaborense DSM 12168.</title>
        <authorList>
            <person name="Lucas S."/>
            <person name="Han J."/>
            <person name="Lapidus A."/>
            <person name="Bruce D."/>
            <person name="Goodwin L."/>
            <person name="Pitluck S."/>
            <person name="Peters L."/>
            <person name="Kyrpides N."/>
            <person name="Mavromatis K."/>
            <person name="Ivanova N."/>
            <person name="Mikhailova N."/>
            <person name="Pagani I."/>
            <person name="Teshima H."/>
            <person name="Detter J.C."/>
            <person name="Tapia R."/>
            <person name="Han C."/>
            <person name="Land M."/>
            <person name="Hauser L."/>
            <person name="Markowitz V."/>
            <person name="Cheng J.-F."/>
            <person name="Hugenholtz P."/>
            <person name="Woyke T."/>
            <person name="Wu D."/>
            <person name="Gronow S."/>
            <person name="Wellnitz S."/>
            <person name="Brambilla E."/>
            <person name="Klenk H.-P."/>
            <person name="Eisen J.A."/>
        </authorList>
    </citation>
    <scope>NUCLEOTIDE SEQUENCE [LARGE SCALE GENOMIC DNA]</scope>
    <source>
        <strain evidence="3">DSM 12168 / CIP 105900 / DD5/3</strain>
    </source>
</reference>
<dbReference type="Proteomes" id="UP000006546">
    <property type="component" value="Chromosome"/>
</dbReference>
<dbReference type="STRING" id="906968.Trebr_1848"/>
<accession>F4LIP3</accession>
<dbReference type="RefSeq" id="WP_013758972.1">
    <property type="nucleotide sequence ID" value="NC_015500.1"/>
</dbReference>
<sequence length="236" mass="27364">MKILCVSDQIDPIVYSNSAKQRFSDIDAVLCAGDLPMEYIDFIVSTLNVPTYFVFGNHNLSDFYLYHSGDCATQKGHSVRLAPVREYDMSRSHGAVYAGFKVLKYHEPDQKNPLLLAGASGSIKYNKGLCQYSDRAMKRQLIRMIPRLLLNKLRYGRYLDIFLTHSPPRHIHDKEDPCHKGFACYRWFLKKFKPTYMIHGHIHLYDLQEPRVSEYAGTTIINAYSHYILDFPLEME</sequence>
<dbReference type="Gene3D" id="3.60.21.10">
    <property type="match status" value="1"/>
</dbReference>
<dbReference type="InterPro" id="IPR004843">
    <property type="entry name" value="Calcineurin-like_PHP"/>
</dbReference>
<evidence type="ECO:0000259" key="1">
    <source>
        <dbReference type="Pfam" id="PF00149"/>
    </source>
</evidence>
<dbReference type="InterPro" id="IPR029052">
    <property type="entry name" value="Metallo-depent_PP-like"/>
</dbReference>
<dbReference type="EMBL" id="CP002696">
    <property type="protein sequence ID" value="AEE17268.1"/>
    <property type="molecule type" value="Genomic_DNA"/>
</dbReference>
<dbReference type="eggNOG" id="COG2129">
    <property type="taxonomic scope" value="Bacteria"/>
</dbReference>
<dbReference type="KEGG" id="tbe:Trebr_1848"/>
<feature type="domain" description="Calcineurin-like phosphoesterase" evidence="1">
    <location>
        <begin position="19"/>
        <end position="204"/>
    </location>
</feature>
<keyword evidence="3" id="KW-1185">Reference proteome</keyword>
<evidence type="ECO:0000313" key="2">
    <source>
        <dbReference type="EMBL" id="AEE17268.1"/>
    </source>
</evidence>
<dbReference type="AlphaFoldDB" id="F4LIP3"/>
<proteinExistence type="predicted"/>
<protein>
    <submittedName>
        <fullName evidence="2">Metallophosphoesterase</fullName>
    </submittedName>
</protein>
<dbReference type="Pfam" id="PF00149">
    <property type="entry name" value="Metallophos"/>
    <property type="match status" value="1"/>
</dbReference>
<gene>
    <name evidence="2" type="ordered locus">Trebr_1848</name>
</gene>
<name>F4LIP3_TREBD</name>
<evidence type="ECO:0000313" key="3">
    <source>
        <dbReference type="Proteomes" id="UP000006546"/>
    </source>
</evidence>
<organism evidence="2 3">
    <name type="scientific">Treponema brennaborense (strain DSM 12168 / CIP 105900 / DD5/3)</name>
    <dbReference type="NCBI Taxonomy" id="906968"/>
    <lineage>
        <taxon>Bacteria</taxon>
        <taxon>Pseudomonadati</taxon>
        <taxon>Spirochaetota</taxon>
        <taxon>Spirochaetia</taxon>
        <taxon>Spirochaetales</taxon>
        <taxon>Treponemataceae</taxon>
        <taxon>Treponema</taxon>
    </lineage>
</organism>
<dbReference type="GO" id="GO:0016787">
    <property type="term" value="F:hydrolase activity"/>
    <property type="evidence" value="ECO:0007669"/>
    <property type="project" value="InterPro"/>
</dbReference>
<dbReference type="SUPFAM" id="SSF56300">
    <property type="entry name" value="Metallo-dependent phosphatases"/>
    <property type="match status" value="1"/>
</dbReference>
<dbReference type="OrthoDB" id="9783591at2"/>
<dbReference type="HOGENOM" id="CLU_095253_0_0_12"/>